<dbReference type="AlphaFoldDB" id="A0A6S5JX93"/>
<proteinExistence type="predicted"/>
<organism evidence="2 3">
    <name type="scientific">Enterobacter cloacae</name>
    <dbReference type="NCBI Taxonomy" id="550"/>
    <lineage>
        <taxon>Bacteria</taxon>
        <taxon>Pseudomonadati</taxon>
        <taxon>Pseudomonadota</taxon>
        <taxon>Gammaproteobacteria</taxon>
        <taxon>Enterobacterales</taxon>
        <taxon>Enterobacteriaceae</taxon>
        <taxon>Enterobacter</taxon>
        <taxon>Enterobacter cloacae complex</taxon>
    </lineage>
</organism>
<dbReference type="Proteomes" id="UP000515488">
    <property type="component" value="Chromosome"/>
</dbReference>
<dbReference type="InterPro" id="IPR057271">
    <property type="entry name" value="YagK_YfjJ_C"/>
</dbReference>
<evidence type="ECO:0000259" key="1">
    <source>
        <dbReference type="Pfam" id="PF11726"/>
    </source>
</evidence>
<dbReference type="EMBL" id="AP022126">
    <property type="protein sequence ID" value="BBS33954.1"/>
    <property type="molecule type" value="Genomic_DNA"/>
</dbReference>
<dbReference type="RefSeq" id="WP_047359072.1">
    <property type="nucleotide sequence ID" value="NZ_AP022126.1"/>
</dbReference>
<gene>
    <name evidence="2" type="ORF">WP5S18C02_41600</name>
</gene>
<evidence type="ECO:0000313" key="3">
    <source>
        <dbReference type="Proteomes" id="UP000515488"/>
    </source>
</evidence>
<reference evidence="2 3" key="1">
    <citation type="submission" date="2019-12" db="EMBL/GenBank/DDBJ databases">
        <title>complete genome sequences of Enterobacter cloacae str. WP5-S18-CRE-02 isolated from wastewater treatment plant effluent.</title>
        <authorList>
            <person name="Sekizuka T."/>
            <person name="Itokawa K."/>
            <person name="Yatsu K."/>
            <person name="Inamine Y."/>
            <person name="Kuroda M."/>
        </authorList>
    </citation>
    <scope>NUCLEOTIDE SEQUENCE [LARGE SCALE GENOMIC DNA]</scope>
    <source>
        <strain evidence="2 3">WP5-S18-CRE-02</strain>
    </source>
</reference>
<sequence>MHFPYPSNTRYDINWFLYSLINSHLNDMLHRYSRVLGVRIDLFYIKSTSRFRQSTYRTIESDVRKLMKKTESCSFVTGYFWVIERTPDHGFHAHVIFYLDGHHTQKPFPLVQRVSEFWREITNAEGYYNWSNYKKNYQADINRKINHSDIKSINELRYIISYLAKEEQKNGMYIWGSNEVPPPSGLGRPRNSDSL</sequence>
<accession>A0A6S5JX93</accession>
<protein>
    <recommendedName>
        <fullName evidence="1">YagK/YfjJ C-terminal domain-containing protein</fullName>
    </recommendedName>
</protein>
<feature type="domain" description="YagK/YfjJ C-terminal" evidence="1">
    <location>
        <begin position="29"/>
        <end position="170"/>
    </location>
</feature>
<dbReference type="GeneID" id="85164150"/>
<evidence type="ECO:0000313" key="2">
    <source>
        <dbReference type="EMBL" id="BBS33954.1"/>
    </source>
</evidence>
<dbReference type="Pfam" id="PF11726">
    <property type="entry name" value="YagK_YfjJ_C"/>
    <property type="match status" value="1"/>
</dbReference>
<name>A0A6S5JX93_ENTCL</name>